<evidence type="ECO:0000313" key="2">
    <source>
        <dbReference type="EMBL" id="KKW90131.1"/>
    </source>
</evidence>
<organism evidence="2 3">
    <name type="scientific">Sphingobium chungbukense</name>
    <dbReference type="NCBI Taxonomy" id="56193"/>
    <lineage>
        <taxon>Bacteria</taxon>
        <taxon>Pseudomonadati</taxon>
        <taxon>Pseudomonadota</taxon>
        <taxon>Alphaproteobacteria</taxon>
        <taxon>Sphingomonadales</taxon>
        <taxon>Sphingomonadaceae</taxon>
        <taxon>Sphingobium</taxon>
    </lineage>
</organism>
<feature type="domain" description="VOC" evidence="1">
    <location>
        <begin position="4"/>
        <end position="143"/>
    </location>
</feature>
<protein>
    <recommendedName>
        <fullName evidence="1">VOC domain-containing protein</fullName>
    </recommendedName>
</protein>
<proteinExistence type="predicted"/>
<dbReference type="SUPFAM" id="SSF54593">
    <property type="entry name" value="Glyoxalase/Bleomycin resistance protein/Dihydroxybiphenyl dioxygenase"/>
    <property type="match status" value="1"/>
</dbReference>
<sequence length="163" mass="18165">MIRGIHHVAIATENLDTMLDFYVGLLGCEIVVRYDWDKGSHEADVVVGLKDSSTRHAMIKAGNAYIELFQYLTPPGRPPIRNRPVNDCGLTHICFDVVGVEAEYERLKAAGVYFNGPPQVLGGMVHTIYGRDPEGNVFEIQEIIDPSVDFLMVEFSGDNQRPD</sequence>
<dbReference type="RefSeq" id="WP_046765752.1">
    <property type="nucleotide sequence ID" value="NZ_LBIC01000012.1"/>
</dbReference>
<keyword evidence="3" id="KW-1185">Reference proteome</keyword>
<dbReference type="PROSITE" id="PS51819">
    <property type="entry name" value="VOC"/>
    <property type="match status" value="1"/>
</dbReference>
<gene>
    <name evidence="2" type="ORF">YP76_22100</name>
</gene>
<dbReference type="PANTHER" id="PTHR21366:SF14">
    <property type="entry name" value="GLYOXALASE DOMAIN-CONTAINING PROTEIN 5"/>
    <property type="match status" value="1"/>
</dbReference>
<accession>A0A0M3AMG6</accession>
<comment type="caution">
    <text evidence="2">The sequence shown here is derived from an EMBL/GenBank/DDBJ whole genome shotgun (WGS) entry which is preliminary data.</text>
</comment>
<dbReference type="EMBL" id="LBIC01000012">
    <property type="protein sequence ID" value="KKW90131.1"/>
    <property type="molecule type" value="Genomic_DNA"/>
</dbReference>
<dbReference type="PATRIC" id="fig|56193.3.peg.4648"/>
<evidence type="ECO:0000313" key="3">
    <source>
        <dbReference type="Proteomes" id="UP000033874"/>
    </source>
</evidence>
<reference evidence="2 3" key="1">
    <citation type="submission" date="2015-04" db="EMBL/GenBank/DDBJ databases">
        <title>Genome sequence of aromatic hydrocarbons-degrading Sphingobium chungbukense DJ77.</title>
        <authorList>
            <person name="Kim Y.-C."/>
            <person name="Chae J.-C."/>
        </authorList>
    </citation>
    <scope>NUCLEOTIDE SEQUENCE [LARGE SCALE GENOMIC DNA]</scope>
    <source>
        <strain evidence="2 3">DJ77</strain>
    </source>
</reference>
<name>A0A0M3AMG6_9SPHN</name>
<dbReference type="AlphaFoldDB" id="A0A0M3AMG6"/>
<dbReference type="InterPro" id="IPR029068">
    <property type="entry name" value="Glyas_Bleomycin-R_OHBP_Dase"/>
</dbReference>
<dbReference type="InterPro" id="IPR004360">
    <property type="entry name" value="Glyas_Fos-R_dOase_dom"/>
</dbReference>
<evidence type="ECO:0000259" key="1">
    <source>
        <dbReference type="PROSITE" id="PS51819"/>
    </source>
</evidence>
<dbReference type="PANTHER" id="PTHR21366">
    <property type="entry name" value="GLYOXALASE FAMILY PROTEIN"/>
    <property type="match status" value="1"/>
</dbReference>
<dbReference type="STRING" id="56193.YP76_22100"/>
<dbReference type="InterPro" id="IPR037523">
    <property type="entry name" value="VOC_core"/>
</dbReference>
<dbReference type="InterPro" id="IPR050383">
    <property type="entry name" value="GlyoxalaseI/FosfomycinResist"/>
</dbReference>
<dbReference type="Gene3D" id="3.10.180.10">
    <property type="entry name" value="2,3-Dihydroxybiphenyl 1,2-Dioxygenase, domain 1"/>
    <property type="match status" value="1"/>
</dbReference>
<dbReference type="Proteomes" id="UP000033874">
    <property type="component" value="Unassembled WGS sequence"/>
</dbReference>
<dbReference type="Pfam" id="PF00903">
    <property type="entry name" value="Glyoxalase"/>
    <property type="match status" value="1"/>
</dbReference>